<reference evidence="2 3" key="1">
    <citation type="journal article" date="2014" name="BMC Genomics">
        <title>Unusual genome complexity in Lactobacillus salivarius JCM1046.</title>
        <authorList>
            <person name="Raftis E.J."/>
            <person name="Forde B.M."/>
            <person name="Claesson M.J."/>
            <person name="O'Toole P.W."/>
        </authorList>
    </citation>
    <scope>NUCLEOTIDE SEQUENCE [LARGE SCALE GENOMIC DNA]</scope>
    <source>
        <strain evidence="2 3">JCM1046</strain>
        <plasmid evidence="2 3">pMP1046B</plasmid>
    </source>
</reference>
<accession>A0A089QG40</accession>
<keyword evidence="1" id="KW-0812">Transmembrane</keyword>
<feature type="transmembrane region" description="Helical" evidence="1">
    <location>
        <begin position="6"/>
        <end position="32"/>
    </location>
</feature>
<proteinExistence type="predicted"/>
<dbReference type="AlphaFoldDB" id="A0A089QG40"/>
<dbReference type="Proteomes" id="UP000029488">
    <property type="component" value="Plasmid pMP1046B"/>
</dbReference>
<keyword evidence="1" id="KW-1133">Transmembrane helix</keyword>
<dbReference type="EMBL" id="CP007648">
    <property type="protein sequence ID" value="AIR11710.1"/>
    <property type="molecule type" value="Genomic_DNA"/>
</dbReference>
<gene>
    <name evidence="2" type="ORF">LSJ_3094c</name>
</gene>
<keyword evidence="2" id="KW-0614">Plasmid</keyword>
<geneLocation type="plasmid" evidence="2 3">
    <name>pMP1046B</name>
</geneLocation>
<evidence type="ECO:0000313" key="3">
    <source>
        <dbReference type="Proteomes" id="UP000029488"/>
    </source>
</evidence>
<name>A0A089QG40_9LACO</name>
<protein>
    <submittedName>
        <fullName evidence="2">Putative membrane protein</fullName>
    </submittedName>
</protein>
<organism evidence="2 3">
    <name type="scientific">Ligilactobacillus salivarius</name>
    <dbReference type="NCBI Taxonomy" id="1624"/>
    <lineage>
        <taxon>Bacteria</taxon>
        <taxon>Bacillati</taxon>
        <taxon>Bacillota</taxon>
        <taxon>Bacilli</taxon>
        <taxon>Lactobacillales</taxon>
        <taxon>Lactobacillaceae</taxon>
        <taxon>Ligilactobacillus</taxon>
    </lineage>
</organism>
<evidence type="ECO:0000313" key="2">
    <source>
        <dbReference type="EMBL" id="AIR11710.1"/>
    </source>
</evidence>
<evidence type="ECO:0000256" key="1">
    <source>
        <dbReference type="SAM" id="Phobius"/>
    </source>
</evidence>
<dbReference type="KEGG" id="lsj:LSJ_3094c"/>
<keyword evidence="1" id="KW-0472">Membrane</keyword>
<sequence>MGFAKLILNIGFIGFAFVVIFAFGVILSLIYTTYSRIHNKGRYPDEDNDE</sequence>